<dbReference type="EMBL" id="QUMU01000004">
    <property type="protein sequence ID" value="REG33346.1"/>
    <property type="molecule type" value="Genomic_DNA"/>
</dbReference>
<evidence type="ECO:0000313" key="1">
    <source>
        <dbReference type="EMBL" id="REG33346.1"/>
    </source>
</evidence>
<accession>A0ABX9K5Z8</accession>
<keyword evidence="2" id="KW-1185">Reference proteome</keyword>
<name>A0ABX9K5Z8_9BACT</name>
<dbReference type="Proteomes" id="UP000256345">
    <property type="component" value="Unassembled WGS sequence"/>
</dbReference>
<protein>
    <recommendedName>
        <fullName evidence="3">Keratin associated protein</fullName>
    </recommendedName>
</protein>
<proteinExistence type="predicted"/>
<gene>
    <name evidence="1" type="ORF">ATI61_104637</name>
</gene>
<organism evidence="1 2">
    <name type="scientific">Archangium gephyra</name>
    <dbReference type="NCBI Taxonomy" id="48"/>
    <lineage>
        <taxon>Bacteria</taxon>
        <taxon>Pseudomonadati</taxon>
        <taxon>Myxococcota</taxon>
        <taxon>Myxococcia</taxon>
        <taxon>Myxococcales</taxon>
        <taxon>Cystobacterineae</taxon>
        <taxon>Archangiaceae</taxon>
        <taxon>Archangium</taxon>
    </lineage>
</organism>
<evidence type="ECO:0008006" key="3">
    <source>
        <dbReference type="Google" id="ProtNLM"/>
    </source>
</evidence>
<reference evidence="1 2" key="1">
    <citation type="submission" date="2018-08" db="EMBL/GenBank/DDBJ databases">
        <title>Genomic Encyclopedia of Archaeal and Bacterial Type Strains, Phase II (KMG-II): from individual species to whole genera.</title>
        <authorList>
            <person name="Goeker M."/>
        </authorList>
    </citation>
    <scope>NUCLEOTIDE SEQUENCE [LARGE SCALE GENOMIC DNA]</scope>
    <source>
        <strain evidence="1 2">DSM 2261</strain>
    </source>
</reference>
<comment type="caution">
    <text evidence="1">The sequence shown here is derived from an EMBL/GenBank/DDBJ whole genome shotgun (WGS) entry which is preliminary data.</text>
</comment>
<evidence type="ECO:0000313" key="2">
    <source>
        <dbReference type="Proteomes" id="UP000256345"/>
    </source>
</evidence>
<sequence>MNTLMCAMMRGPDTATRGGWKLVLVCAVLLLGACRDSGTASGTALYVTTEFDPTLLLTQVRVWGAVQPGAPFGPHVLPEQPSRLLSSGETLRVVLGDGVTSGTQAKVYVEGLRDGGVVAQGEGTVQLRDGYEVDVTLRLEPSNPDTFCLGCTGCCKDGVCTTASLESCGAGGNTCAVCDSQRSDTCDARGVCVCGSNPACSDQTVDRCVGGQCKCGSSGPCAQGQECVDGTCRCTANSCAGCCLNNVCEPGNLKDKCGKGGESCRKCNRSCNADRSCS</sequence>